<keyword evidence="3 7" id="KW-0812">Transmembrane</keyword>
<feature type="transmembrane region" description="Helical" evidence="7">
    <location>
        <begin position="112"/>
        <end position="132"/>
    </location>
</feature>
<accession>A0A8C7VKF9</accession>
<protein>
    <recommendedName>
        <fullName evidence="6">Transmembrane protein 45B</fullName>
    </recommendedName>
</protein>
<evidence type="ECO:0000313" key="9">
    <source>
        <dbReference type="Proteomes" id="UP000694395"/>
    </source>
</evidence>
<proteinExistence type="inferred from homology"/>
<comment type="similarity">
    <text evidence="2">Belongs to the TMEM45 family.</text>
</comment>
<evidence type="ECO:0000313" key="8">
    <source>
        <dbReference type="Ensembl" id="ENSOMYP00000029427.1"/>
    </source>
</evidence>
<reference evidence="8" key="1">
    <citation type="submission" date="2020-07" db="EMBL/GenBank/DDBJ databases">
        <title>A long reads based de novo assembly of the rainbow trout Arlee double haploid line genome.</title>
        <authorList>
            <person name="Gao G."/>
            <person name="Palti Y."/>
        </authorList>
    </citation>
    <scope>NUCLEOTIDE SEQUENCE [LARGE SCALE GENOMIC DNA]</scope>
</reference>
<name>A0A8C7VKF9_ONCMY</name>
<keyword evidence="4 7" id="KW-1133">Transmembrane helix</keyword>
<evidence type="ECO:0000256" key="4">
    <source>
        <dbReference type="ARBA" id="ARBA00022989"/>
    </source>
</evidence>
<feature type="transmembrane region" description="Helical" evidence="7">
    <location>
        <begin position="199"/>
        <end position="219"/>
    </location>
</feature>
<evidence type="ECO:0000256" key="5">
    <source>
        <dbReference type="ARBA" id="ARBA00023136"/>
    </source>
</evidence>
<feature type="transmembrane region" description="Helical" evidence="7">
    <location>
        <begin position="62"/>
        <end position="81"/>
    </location>
</feature>
<dbReference type="PANTHER" id="PTHR16007:SF59">
    <property type="entry name" value="TRANSMEMBRANE PROTEIN 45B"/>
    <property type="match status" value="1"/>
</dbReference>
<comment type="subcellular location">
    <subcellularLocation>
        <location evidence="1">Membrane</location>
        <topology evidence="1">Multi-pass membrane protein</topology>
    </subcellularLocation>
</comment>
<evidence type="ECO:0000256" key="3">
    <source>
        <dbReference type="ARBA" id="ARBA00022692"/>
    </source>
</evidence>
<feature type="transmembrane region" description="Helical" evidence="7">
    <location>
        <begin position="231"/>
        <end position="254"/>
    </location>
</feature>
<evidence type="ECO:0000256" key="1">
    <source>
        <dbReference type="ARBA" id="ARBA00004141"/>
    </source>
</evidence>
<dbReference type="InterPro" id="IPR042127">
    <property type="entry name" value="TMEM45"/>
</dbReference>
<keyword evidence="9" id="KW-1185">Reference proteome</keyword>
<feature type="transmembrane region" description="Helical" evidence="7">
    <location>
        <begin position="168"/>
        <end position="187"/>
    </location>
</feature>
<evidence type="ECO:0000256" key="6">
    <source>
        <dbReference type="ARBA" id="ARBA00039264"/>
    </source>
</evidence>
<dbReference type="GeneTree" id="ENSGT00940000157181"/>
<dbReference type="GO" id="GO:0016020">
    <property type="term" value="C:membrane"/>
    <property type="evidence" value="ECO:0007669"/>
    <property type="project" value="UniProtKB-SubCell"/>
</dbReference>
<dbReference type="PANTHER" id="PTHR16007">
    <property type="entry name" value="EPIDIDYMAL MEMBRANE PROTEIN E9-RELATED"/>
    <property type="match status" value="1"/>
</dbReference>
<evidence type="ECO:0000256" key="2">
    <source>
        <dbReference type="ARBA" id="ARBA00006948"/>
    </source>
</evidence>
<reference evidence="8" key="2">
    <citation type="submission" date="2025-08" db="UniProtKB">
        <authorList>
            <consortium name="Ensembl"/>
        </authorList>
    </citation>
    <scope>IDENTIFICATION</scope>
</reference>
<dbReference type="Proteomes" id="UP000694395">
    <property type="component" value="Chromosome 10"/>
</dbReference>
<organism evidence="8 9">
    <name type="scientific">Oncorhynchus mykiss</name>
    <name type="common">Rainbow trout</name>
    <name type="synonym">Salmo gairdneri</name>
    <dbReference type="NCBI Taxonomy" id="8022"/>
    <lineage>
        <taxon>Eukaryota</taxon>
        <taxon>Metazoa</taxon>
        <taxon>Chordata</taxon>
        <taxon>Craniata</taxon>
        <taxon>Vertebrata</taxon>
        <taxon>Euteleostomi</taxon>
        <taxon>Actinopterygii</taxon>
        <taxon>Neopterygii</taxon>
        <taxon>Teleostei</taxon>
        <taxon>Protacanthopterygii</taxon>
        <taxon>Salmoniformes</taxon>
        <taxon>Salmonidae</taxon>
        <taxon>Salmoninae</taxon>
        <taxon>Oncorhynchus</taxon>
    </lineage>
</organism>
<sequence>MHNSHFSFVRVDWMMANFKGHALPGSCFLLLGLCWSVMYPLRHCWRRHQPKARQKLPLFFNRIDLIEGTLMIFFAFVGIMAEQFVPDGPHAHLYNRETQSWVKLMNWQHSTMYLFFSIAGVVKVLTMSPLPVPLGLDRLALSLAFFIEGLLFYFHVHMRPPLDTHIHSMLFVPVFGGAAITLLEVFMRDNIVLELLRTSMTILQGSWFFQIGFVLYPLNGVQWDLQAHDNTMFITMCFCWHLAVALLIVGINYWMGWCCVQRCSGRGSDIEIMMRKTSSSKKALLEESDEE</sequence>
<evidence type="ECO:0000256" key="7">
    <source>
        <dbReference type="SAM" id="Phobius"/>
    </source>
</evidence>
<feature type="transmembrane region" description="Helical" evidence="7">
    <location>
        <begin position="20"/>
        <end position="41"/>
    </location>
</feature>
<dbReference type="AlphaFoldDB" id="A0A8C7VKF9"/>
<keyword evidence="5 7" id="KW-0472">Membrane</keyword>
<reference evidence="8" key="3">
    <citation type="submission" date="2025-09" db="UniProtKB">
        <authorList>
            <consortium name="Ensembl"/>
        </authorList>
    </citation>
    <scope>IDENTIFICATION</scope>
</reference>
<feature type="transmembrane region" description="Helical" evidence="7">
    <location>
        <begin position="139"/>
        <end position="156"/>
    </location>
</feature>
<dbReference type="Ensembl" id="ENSOMYT00000032106.2">
    <property type="protein sequence ID" value="ENSOMYP00000029427.1"/>
    <property type="gene ID" value="ENSOMYG00000013775.2"/>
</dbReference>
<dbReference type="InterPro" id="IPR006904">
    <property type="entry name" value="DUF716"/>
</dbReference>
<dbReference type="Pfam" id="PF04819">
    <property type="entry name" value="DUF716"/>
    <property type="match status" value="1"/>
</dbReference>